<reference evidence="2 3" key="1">
    <citation type="submission" date="2018-06" db="EMBL/GenBank/DDBJ databases">
        <title>Genome sequencing of Flavobacterium.</title>
        <authorList>
            <person name="Baek M.-G."/>
            <person name="Yi H."/>
        </authorList>
    </citation>
    <scope>NUCLEOTIDE SEQUENCE [LARGE SCALE GENOMIC DNA]</scope>
    <source>
        <strain evidence="2 3">HYN0086</strain>
    </source>
</reference>
<keyword evidence="1" id="KW-0472">Membrane</keyword>
<protein>
    <submittedName>
        <fullName evidence="2">Uncharacterized protein</fullName>
    </submittedName>
</protein>
<dbReference type="EMBL" id="CP030261">
    <property type="protein sequence ID" value="AXB57474.1"/>
    <property type="molecule type" value="Genomic_DNA"/>
</dbReference>
<sequence>MESKLSIAEFRTRLKDNTEIGSPQVHLGQARIFPISGPIKPFYGFFDDRSFSLTINSAKSSAVFLVKGHYENIDNRLLVNCSVEPINKLQHAWVKFGPILLIVAINIFFLFFAKGLRRASTIVNLFLLFMAFYSRWKEDRKRKKLEEKFMRIFEIKT</sequence>
<proteinExistence type="predicted"/>
<dbReference type="AlphaFoldDB" id="A0A344LU82"/>
<gene>
    <name evidence="2" type="ORF">HYN86_13065</name>
</gene>
<feature type="transmembrane region" description="Helical" evidence="1">
    <location>
        <begin position="92"/>
        <end position="113"/>
    </location>
</feature>
<keyword evidence="1" id="KW-0812">Transmembrane</keyword>
<name>A0A344LU82_9FLAO</name>
<accession>A0A344LU82</accession>
<dbReference type="KEGG" id="ffl:HYN86_13065"/>
<organism evidence="2 3">
    <name type="scientific">Flavobacterium fluviale</name>
    <dbReference type="NCBI Taxonomy" id="2249356"/>
    <lineage>
        <taxon>Bacteria</taxon>
        <taxon>Pseudomonadati</taxon>
        <taxon>Bacteroidota</taxon>
        <taxon>Flavobacteriia</taxon>
        <taxon>Flavobacteriales</taxon>
        <taxon>Flavobacteriaceae</taxon>
        <taxon>Flavobacterium</taxon>
    </lineage>
</organism>
<evidence type="ECO:0000313" key="2">
    <source>
        <dbReference type="EMBL" id="AXB57474.1"/>
    </source>
</evidence>
<feature type="transmembrane region" description="Helical" evidence="1">
    <location>
        <begin position="119"/>
        <end position="136"/>
    </location>
</feature>
<evidence type="ECO:0000256" key="1">
    <source>
        <dbReference type="SAM" id="Phobius"/>
    </source>
</evidence>
<evidence type="ECO:0000313" key="3">
    <source>
        <dbReference type="Proteomes" id="UP000251561"/>
    </source>
</evidence>
<dbReference type="RefSeq" id="WP_113678424.1">
    <property type="nucleotide sequence ID" value="NZ_CP030261.1"/>
</dbReference>
<dbReference type="OrthoDB" id="1371022at2"/>
<keyword evidence="3" id="KW-1185">Reference proteome</keyword>
<keyword evidence="1" id="KW-1133">Transmembrane helix</keyword>
<dbReference type="Proteomes" id="UP000251561">
    <property type="component" value="Chromosome"/>
</dbReference>